<reference evidence="2 4" key="1">
    <citation type="journal article" date="2012" name="Nature">
        <title>Algal genomes reveal evolutionary mosaicism and the fate of nucleomorphs.</title>
        <authorList>
            <consortium name="DOE Joint Genome Institute"/>
            <person name="Curtis B.A."/>
            <person name="Tanifuji G."/>
            <person name="Burki F."/>
            <person name="Gruber A."/>
            <person name="Irimia M."/>
            <person name="Maruyama S."/>
            <person name="Arias M.C."/>
            <person name="Ball S.G."/>
            <person name="Gile G.H."/>
            <person name="Hirakawa Y."/>
            <person name="Hopkins J.F."/>
            <person name="Kuo A."/>
            <person name="Rensing S.A."/>
            <person name="Schmutz J."/>
            <person name="Symeonidi A."/>
            <person name="Elias M."/>
            <person name="Eveleigh R.J."/>
            <person name="Herman E.K."/>
            <person name="Klute M.J."/>
            <person name="Nakayama T."/>
            <person name="Obornik M."/>
            <person name="Reyes-Prieto A."/>
            <person name="Armbrust E.V."/>
            <person name="Aves S.J."/>
            <person name="Beiko R.G."/>
            <person name="Coutinho P."/>
            <person name="Dacks J.B."/>
            <person name="Durnford D.G."/>
            <person name="Fast N.M."/>
            <person name="Green B.R."/>
            <person name="Grisdale C.J."/>
            <person name="Hempel F."/>
            <person name="Henrissat B."/>
            <person name="Hoppner M.P."/>
            <person name="Ishida K."/>
            <person name="Kim E."/>
            <person name="Koreny L."/>
            <person name="Kroth P.G."/>
            <person name="Liu Y."/>
            <person name="Malik S.B."/>
            <person name="Maier U.G."/>
            <person name="McRose D."/>
            <person name="Mock T."/>
            <person name="Neilson J.A."/>
            <person name="Onodera N.T."/>
            <person name="Poole A.M."/>
            <person name="Pritham E.J."/>
            <person name="Richards T.A."/>
            <person name="Rocap G."/>
            <person name="Roy S.W."/>
            <person name="Sarai C."/>
            <person name="Schaack S."/>
            <person name="Shirato S."/>
            <person name="Slamovits C.H."/>
            <person name="Spencer D.F."/>
            <person name="Suzuki S."/>
            <person name="Worden A.Z."/>
            <person name="Zauner S."/>
            <person name="Barry K."/>
            <person name="Bell C."/>
            <person name="Bharti A.K."/>
            <person name="Crow J.A."/>
            <person name="Grimwood J."/>
            <person name="Kramer R."/>
            <person name="Lindquist E."/>
            <person name="Lucas S."/>
            <person name="Salamov A."/>
            <person name="McFadden G.I."/>
            <person name="Lane C.E."/>
            <person name="Keeling P.J."/>
            <person name="Gray M.W."/>
            <person name="Grigoriev I.V."/>
            <person name="Archibald J.M."/>
        </authorList>
    </citation>
    <scope>NUCLEOTIDE SEQUENCE</scope>
    <source>
        <strain evidence="2 4">CCMP2712</strain>
    </source>
</reference>
<dbReference type="EnsemblProtists" id="EKX49249">
    <property type="protein sequence ID" value="EKX49249"/>
    <property type="gene ID" value="GUITHDRAFT_151486"/>
</dbReference>
<name>L1JM14_GUITC</name>
<dbReference type="AlphaFoldDB" id="L1JM14"/>
<dbReference type="HOGENOM" id="CLU_1819510_0_0_1"/>
<evidence type="ECO:0000256" key="1">
    <source>
        <dbReference type="SAM" id="MobiDB-lite"/>
    </source>
</evidence>
<feature type="compositionally biased region" description="Basic and acidic residues" evidence="1">
    <location>
        <begin position="118"/>
        <end position="142"/>
    </location>
</feature>
<evidence type="ECO:0000313" key="2">
    <source>
        <dbReference type="EMBL" id="EKX49249.1"/>
    </source>
</evidence>
<proteinExistence type="predicted"/>
<reference evidence="4" key="2">
    <citation type="submission" date="2012-11" db="EMBL/GenBank/DDBJ databases">
        <authorList>
            <person name="Kuo A."/>
            <person name="Curtis B.A."/>
            <person name="Tanifuji G."/>
            <person name="Burki F."/>
            <person name="Gruber A."/>
            <person name="Irimia M."/>
            <person name="Maruyama S."/>
            <person name="Arias M.C."/>
            <person name="Ball S.G."/>
            <person name="Gile G.H."/>
            <person name="Hirakawa Y."/>
            <person name="Hopkins J.F."/>
            <person name="Rensing S.A."/>
            <person name="Schmutz J."/>
            <person name="Symeonidi A."/>
            <person name="Elias M."/>
            <person name="Eveleigh R.J."/>
            <person name="Herman E.K."/>
            <person name="Klute M.J."/>
            <person name="Nakayama T."/>
            <person name="Obornik M."/>
            <person name="Reyes-Prieto A."/>
            <person name="Armbrust E.V."/>
            <person name="Aves S.J."/>
            <person name="Beiko R.G."/>
            <person name="Coutinho P."/>
            <person name="Dacks J.B."/>
            <person name="Durnford D.G."/>
            <person name="Fast N.M."/>
            <person name="Green B.R."/>
            <person name="Grisdale C."/>
            <person name="Hempe F."/>
            <person name="Henrissat B."/>
            <person name="Hoppner M.P."/>
            <person name="Ishida K.-I."/>
            <person name="Kim E."/>
            <person name="Koreny L."/>
            <person name="Kroth P.G."/>
            <person name="Liu Y."/>
            <person name="Malik S.-B."/>
            <person name="Maier U.G."/>
            <person name="McRose D."/>
            <person name="Mock T."/>
            <person name="Neilson J.A."/>
            <person name="Onodera N.T."/>
            <person name="Poole A.M."/>
            <person name="Pritham E.J."/>
            <person name="Richards T.A."/>
            <person name="Rocap G."/>
            <person name="Roy S.W."/>
            <person name="Sarai C."/>
            <person name="Schaack S."/>
            <person name="Shirato S."/>
            <person name="Slamovits C.H."/>
            <person name="Spencer D.F."/>
            <person name="Suzuki S."/>
            <person name="Worden A.Z."/>
            <person name="Zauner S."/>
            <person name="Barry K."/>
            <person name="Bell C."/>
            <person name="Bharti A.K."/>
            <person name="Crow J.A."/>
            <person name="Grimwood J."/>
            <person name="Kramer R."/>
            <person name="Lindquist E."/>
            <person name="Lucas S."/>
            <person name="Salamov A."/>
            <person name="McFadden G.I."/>
            <person name="Lane C.E."/>
            <person name="Keeling P.J."/>
            <person name="Gray M.W."/>
            <person name="Grigoriev I.V."/>
            <person name="Archibald J.M."/>
        </authorList>
    </citation>
    <scope>NUCLEOTIDE SEQUENCE</scope>
    <source>
        <strain evidence="4">CCMP2712</strain>
    </source>
</reference>
<dbReference type="EMBL" id="JH992982">
    <property type="protein sequence ID" value="EKX49249.1"/>
    <property type="molecule type" value="Genomic_DNA"/>
</dbReference>
<feature type="compositionally biased region" description="Polar residues" evidence="1">
    <location>
        <begin position="32"/>
        <end position="42"/>
    </location>
</feature>
<evidence type="ECO:0000313" key="4">
    <source>
        <dbReference type="Proteomes" id="UP000011087"/>
    </source>
</evidence>
<gene>
    <name evidence="2" type="ORF">GUITHDRAFT_151486</name>
</gene>
<evidence type="ECO:0000313" key="3">
    <source>
        <dbReference type="EnsemblProtists" id="EKX49249"/>
    </source>
</evidence>
<protein>
    <submittedName>
        <fullName evidence="2 3">Uncharacterized protein</fullName>
    </submittedName>
</protein>
<dbReference type="KEGG" id="gtt:GUITHDRAFT_151486"/>
<dbReference type="Proteomes" id="UP000011087">
    <property type="component" value="Unassembled WGS sequence"/>
</dbReference>
<sequence>MSGKDDVDETFSIVAGASSRHPEQAAADRSSENVTGSEANQATRDQFVQKLFKIDPKDYQNFSTEKKIRLAWLAGSIAYIQTLQEEQGGSIDGRMMPCSLPFFTRPGAEPVLHAGEGMAREGEAGARGAERGAEEHSEKEKD</sequence>
<dbReference type="RefSeq" id="XP_005836229.1">
    <property type="nucleotide sequence ID" value="XM_005836172.1"/>
</dbReference>
<keyword evidence="4" id="KW-1185">Reference proteome</keyword>
<reference evidence="3" key="3">
    <citation type="submission" date="2015-06" db="UniProtKB">
        <authorList>
            <consortium name="EnsemblProtists"/>
        </authorList>
    </citation>
    <scope>IDENTIFICATION</scope>
</reference>
<accession>L1JM14</accession>
<organism evidence="2">
    <name type="scientific">Guillardia theta (strain CCMP2712)</name>
    <name type="common">Cryptophyte</name>
    <dbReference type="NCBI Taxonomy" id="905079"/>
    <lineage>
        <taxon>Eukaryota</taxon>
        <taxon>Cryptophyceae</taxon>
        <taxon>Pyrenomonadales</taxon>
        <taxon>Geminigeraceae</taxon>
        <taxon>Guillardia</taxon>
    </lineage>
</organism>
<dbReference type="GeneID" id="17306161"/>
<dbReference type="PaxDb" id="55529-EKX49249"/>
<feature type="region of interest" description="Disordered" evidence="1">
    <location>
        <begin position="1"/>
        <end position="42"/>
    </location>
</feature>
<feature type="region of interest" description="Disordered" evidence="1">
    <location>
        <begin position="117"/>
        <end position="142"/>
    </location>
</feature>